<accession>C4FJY3</accession>
<keyword evidence="1" id="KW-0472">Membrane</keyword>
<proteinExistence type="predicted"/>
<dbReference type="Proteomes" id="UP000005540">
    <property type="component" value="Unassembled WGS sequence"/>
</dbReference>
<name>C4FJY3_9AQUI</name>
<dbReference type="AlphaFoldDB" id="C4FJY3"/>
<protein>
    <submittedName>
        <fullName evidence="2">Uncharacterized protein</fullName>
    </submittedName>
</protein>
<dbReference type="EMBL" id="ABZS01000073">
    <property type="protein sequence ID" value="EEP60607.1"/>
    <property type="molecule type" value="Genomic_DNA"/>
</dbReference>
<keyword evidence="1" id="KW-0812">Transmembrane</keyword>
<organism evidence="2 3">
    <name type="scientific">Sulfurihydrogenibium yellowstonense SS-5</name>
    <dbReference type="NCBI Taxonomy" id="432331"/>
    <lineage>
        <taxon>Bacteria</taxon>
        <taxon>Pseudomonadati</taxon>
        <taxon>Aquificota</taxon>
        <taxon>Aquificia</taxon>
        <taxon>Aquificales</taxon>
        <taxon>Hydrogenothermaceae</taxon>
        <taxon>Sulfurihydrogenibium</taxon>
    </lineage>
</organism>
<comment type="caution">
    <text evidence="2">The sequence shown here is derived from an EMBL/GenBank/DDBJ whole genome shotgun (WGS) entry which is preliminary data.</text>
</comment>
<keyword evidence="3" id="KW-1185">Reference proteome</keyword>
<feature type="transmembrane region" description="Helical" evidence="1">
    <location>
        <begin position="13"/>
        <end position="37"/>
    </location>
</feature>
<sequence length="42" mass="4597">MYSLVDQVCDMEAWLAFIIMTAFTILTGIIAFVGGALKKGEE</sequence>
<gene>
    <name evidence="2" type="ORF">SULYE_0883</name>
</gene>
<evidence type="ECO:0000256" key="1">
    <source>
        <dbReference type="SAM" id="Phobius"/>
    </source>
</evidence>
<reference evidence="2 3" key="1">
    <citation type="submission" date="2009-04" db="EMBL/GenBank/DDBJ databases">
        <authorList>
            <person name="Reysenbach A.-L."/>
            <person name="Heidelberg J.F."/>
            <person name="Nelson W.C."/>
        </authorList>
    </citation>
    <scope>NUCLEOTIDE SEQUENCE [LARGE SCALE GENOMIC DNA]</scope>
    <source>
        <strain evidence="2 3">SS-5</strain>
    </source>
</reference>
<keyword evidence="1" id="KW-1133">Transmembrane helix</keyword>
<evidence type="ECO:0000313" key="3">
    <source>
        <dbReference type="Proteomes" id="UP000005540"/>
    </source>
</evidence>
<evidence type="ECO:0000313" key="2">
    <source>
        <dbReference type="EMBL" id="EEP60607.1"/>
    </source>
</evidence>